<sequence>MFGEVEPSGISALEKERQRAEEDVEESTEFPTEEEPTSTEDLSDFKDVTVDSGEYTTYIFQYENEQYMGLDNPNEKCFDDFTKCVTSLSYVNL</sequence>
<gene>
    <name evidence="1" type="ORF">MSG28_014198</name>
</gene>
<protein>
    <submittedName>
        <fullName evidence="1">Uncharacterized protein</fullName>
    </submittedName>
</protein>
<keyword evidence="2" id="KW-1185">Reference proteome</keyword>
<proteinExistence type="predicted"/>
<comment type="caution">
    <text evidence="1">The sequence shown here is derived from an EMBL/GenBank/DDBJ whole genome shotgun (WGS) entry which is preliminary data.</text>
</comment>
<name>A0ACC0JG53_CHOFU</name>
<evidence type="ECO:0000313" key="1">
    <source>
        <dbReference type="EMBL" id="KAI8423116.1"/>
    </source>
</evidence>
<dbReference type="Proteomes" id="UP001064048">
    <property type="component" value="Chromosome 25"/>
</dbReference>
<dbReference type="EMBL" id="CM046125">
    <property type="protein sequence ID" value="KAI8423116.1"/>
    <property type="molecule type" value="Genomic_DNA"/>
</dbReference>
<evidence type="ECO:0000313" key="2">
    <source>
        <dbReference type="Proteomes" id="UP001064048"/>
    </source>
</evidence>
<reference evidence="1 2" key="1">
    <citation type="journal article" date="2022" name="Genome Biol. Evol.">
        <title>The Spruce Budworm Genome: Reconstructing the Evolutionary History of Antifreeze Proteins.</title>
        <authorList>
            <person name="Beliveau C."/>
            <person name="Gagne P."/>
            <person name="Picq S."/>
            <person name="Vernygora O."/>
            <person name="Keeling C.I."/>
            <person name="Pinkney K."/>
            <person name="Doucet D."/>
            <person name="Wen F."/>
            <person name="Johnston J.S."/>
            <person name="Maaroufi H."/>
            <person name="Boyle B."/>
            <person name="Laroche J."/>
            <person name="Dewar K."/>
            <person name="Juretic N."/>
            <person name="Blackburn G."/>
            <person name="Nisole A."/>
            <person name="Brunet B."/>
            <person name="Brandao M."/>
            <person name="Lumley L."/>
            <person name="Duan J."/>
            <person name="Quan G."/>
            <person name="Lucarotti C.J."/>
            <person name="Roe A.D."/>
            <person name="Sperling F.A.H."/>
            <person name="Levesque R.C."/>
            <person name="Cusson M."/>
        </authorList>
    </citation>
    <scope>NUCLEOTIDE SEQUENCE [LARGE SCALE GENOMIC DNA]</scope>
    <source>
        <strain evidence="1">Glfc:IPQL:Cfum</strain>
    </source>
</reference>
<organism evidence="1 2">
    <name type="scientific">Choristoneura fumiferana</name>
    <name type="common">Spruce budworm moth</name>
    <name type="synonym">Archips fumiferana</name>
    <dbReference type="NCBI Taxonomy" id="7141"/>
    <lineage>
        <taxon>Eukaryota</taxon>
        <taxon>Metazoa</taxon>
        <taxon>Ecdysozoa</taxon>
        <taxon>Arthropoda</taxon>
        <taxon>Hexapoda</taxon>
        <taxon>Insecta</taxon>
        <taxon>Pterygota</taxon>
        <taxon>Neoptera</taxon>
        <taxon>Endopterygota</taxon>
        <taxon>Lepidoptera</taxon>
        <taxon>Glossata</taxon>
        <taxon>Ditrysia</taxon>
        <taxon>Tortricoidea</taxon>
        <taxon>Tortricidae</taxon>
        <taxon>Tortricinae</taxon>
        <taxon>Choristoneura</taxon>
    </lineage>
</organism>
<accession>A0ACC0JG53</accession>